<accession>A0A7M2SU52</accession>
<reference evidence="1 2" key="1">
    <citation type="submission" date="2020-10" db="EMBL/GenBank/DDBJ databases">
        <title>Streptomyces ferrugineus complate genome analysis.</title>
        <authorList>
            <person name="Anwar N."/>
        </authorList>
    </citation>
    <scope>NUCLEOTIDE SEQUENCE [LARGE SCALE GENOMIC DNA]</scope>
    <source>
        <strain evidence="1 2">CCTCC AA2014009</strain>
    </source>
</reference>
<proteinExistence type="predicted"/>
<sequence length="137" mass="15412">MDLAKDLALTDLLCTEAFLPERGRTEFARGGPGYYITELGTGSWPSTDDLYAYEAALVQRYDERWGTASRWGSVTFMERSTRGEDIAEPWVLLGTRADDLRTWDVPGKGRWVNLAVADRDREAQPELLLMVTDIAPP</sequence>
<gene>
    <name evidence="1" type="ORF">IM697_16710</name>
</gene>
<dbReference type="RefSeq" id="WP_194048479.1">
    <property type="nucleotide sequence ID" value="NZ_CP063373.1"/>
</dbReference>
<dbReference type="EMBL" id="CP063373">
    <property type="protein sequence ID" value="QOV39887.1"/>
    <property type="molecule type" value="Genomic_DNA"/>
</dbReference>
<keyword evidence="2" id="KW-1185">Reference proteome</keyword>
<dbReference type="KEGG" id="sfeu:IM697_16710"/>
<dbReference type="AlphaFoldDB" id="A0A7M2SU52"/>
<protein>
    <submittedName>
        <fullName evidence="1">Uncharacterized protein</fullName>
    </submittedName>
</protein>
<dbReference type="Proteomes" id="UP000594205">
    <property type="component" value="Chromosome"/>
</dbReference>
<organism evidence="1 2">
    <name type="scientific">Streptomyces ferrugineus</name>
    <dbReference type="NCBI Taxonomy" id="1413221"/>
    <lineage>
        <taxon>Bacteria</taxon>
        <taxon>Bacillati</taxon>
        <taxon>Actinomycetota</taxon>
        <taxon>Actinomycetes</taxon>
        <taxon>Kitasatosporales</taxon>
        <taxon>Streptomycetaceae</taxon>
        <taxon>Streptomyces</taxon>
    </lineage>
</organism>
<name>A0A7M2SU52_9ACTN</name>
<evidence type="ECO:0000313" key="2">
    <source>
        <dbReference type="Proteomes" id="UP000594205"/>
    </source>
</evidence>
<evidence type="ECO:0000313" key="1">
    <source>
        <dbReference type="EMBL" id="QOV39887.1"/>
    </source>
</evidence>